<reference evidence="1 2" key="1">
    <citation type="submission" date="2018-04" db="EMBL/GenBank/DDBJ databases">
        <title>Novel Campyloabacter and Helicobacter Species and Strains.</title>
        <authorList>
            <person name="Mannion A.J."/>
            <person name="Shen Z."/>
            <person name="Fox J.G."/>
        </authorList>
    </citation>
    <scope>NUCLEOTIDE SEQUENCE [LARGE SCALE GENOMIC DNA]</scope>
    <source>
        <strain evidence="1 2">MIT 17-337</strain>
    </source>
</reference>
<gene>
    <name evidence="1" type="ORF">CQA53_04160</name>
</gene>
<dbReference type="Proteomes" id="UP000256379">
    <property type="component" value="Unassembled WGS sequence"/>
</dbReference>
<evidence type="ECO:0000313" key="2">
    <source>
        <dbReference type="Proteomes" id="UP000256379"/>
    </source>
</evidence>
<name>A0A3D8INQ4_9HELI</name>
<dbReference type="PROSITE" id="PS51257">
    <property type="entry name" value="PROKAR_LIPOPROTEIN"/>
    <property type="match status" value="1"/>
</dbReference>
<sequence length="184" mass="20915">MEINMRNKTLKLISSIALCGVLVGCGQSVPQCDDKVVLEELDKIITEITEENGLGGEFLGHVKDGLLEQKLVDNAKKSKFEYSSFMLNNTDEKEKKIICKAKWSNPALIKLIKGLHYAMFVSLTPENEVTPEISEMLEAMQGLDPNVKTWFEYSAQYINDNKDLHVEMLTEEKDFFPKELQLQP</sequence>
<accession>A0A3D8INQ4</accession>
<organism evidence="1 2">
    <name type="scientific">Helicobacter didelphidarum</name>
    <dbReference type="NCBI Taxonomy" id="2040648"/>
    <lineage>
        <taxon>Bacteria</taxon>
        <taxon>Pseudomonadati</taxon>
        <taxon>Campylobacterota</taxon>
        <taxon>Epsilonproteobacteria</taxon>
        <taxon>Campylobacterales</taxon>
        <taxon>Helicobacteraceae</taxon>
        <taxon>Helicobacter</taxon>
    </lineage>
</organism>
<dbReference type="AlphaFoldDB" id="A0A3D8INQ4"/>
<keyword evidence="2" id="KW-1185">Reference proteome</keyword>
<protein>
    <submittedName>
        <fullName evidence="1">Uncharacterized protein</fullName>
    </submittedName>
</protein>
<dbReference type="EMBL" id="NXLQ01000006">
    <property type="protein sequence ID" value="RDU66211.1"/>
    <property type="molecule type" value="Genomic_DNA"/>
</dbReference>
<comment type="caution">
    <text evidence="1">The sequence shown here is derived from an EMBL/GenBank/DDBJ whole genome shotgun (WGS) entry which is preliminary data.</text>
</comment>
<proteinExistence type="predicted"/>
<evidence type="ECO:0000313" key="1">
    <source>
        <dbReference type="EMBL" id="RDU66211.1"/>
    </source>
</evidence>